<evidence type="ECO:0000313" key="6">
    <source>
        <dbReference type="Proteomes" id="UP001500403"/>
    </source>
</evidence>
<keyword evidence="6" id="KW-1185">Reference proteome</keyword>
<comment type="caution">
    <text evidence="5">The sequence shown here is derived from an EMBL/GenBank/DDBJ whole genome shotgun (WGS) entry which is preliminary data.</text>
</comment>
<feature type="region of interest" description="Disordered" evidence="4">
    <location>
        <begin position="54"/>
        <end position="90"/>
    </location>
</feature>
<sequence length="135" mass="14700">MPAVSWNAGTDADAGGAAAPRSPGTVLATDAHHPDPEAVPRLIDHRLVLECGITGRAADRGGRSPVDRRRLRPGARELQHSYPPYPLDTLRSSRHEHRALLDTLRRRDAVAAEVVARQHAEVLHRTVPIGLLADR</sequence>
<feature type="compositionally biased region" description="Basic and acidic residues" evidence="4">
    <location>
        <begin position="57"/>
        <end position="79"/>
    </location>
</feature>
<proteinExistence type="predicted"/>
<evidence type="ECO:0000256" key="2">
    <source>
        <dbReference type="ARBA" id="ARBA00023125"/>
    </source>
</evidence>
<reference evidence="6" key="1">
    <citation type="journal article" date="2019" name="Int. J. Syst. Evol. Microbiol.">
        <title>The Global Catalogue of Microorganisms (GCM) 10K type strain sequencing project: providing services to taxonomists for standard genome sequencing and annotation.</title>
        <authorList>
            <consortium name="The Broad Institute Genomics Platform"/>
            <consortium name="The Broad Institute Genome Sequencing Center for Infectious Disease"/>
            <person name="Wu L."/>
            <person name="Ma J."/>
        </authorList>
    </citation>
    <scope>NUCLEOTIDE SEQUENCE [LARGE SCALE GENOMIC DNA]</scope>
    <source>
        <strain evidence="6">JCM 9088</strain>
    </source>
</reference>
<evidence type="ECO:0000256" key="4">
    <source>
        <dbReference type="SAM" id="MobiDB-lite"/>
    </source>
</evidence>
<feature type="region of interest" description="Disordered" evidence="4">
    <location>
        <begin position="1"/>
        <end position="37"/>
    </location>
</feature>
<keyword evidence="1" id="KW-0805">Transcription regulation</keyword>
<evidence type="ECO:0008006" key="7">
    <source>
        <dbReference type="Google" id="ProtNLM"/>
    </source>
</evidence>
<dbReference type="Proteomes" id="UP001500403">
    <property type="component" value="Unassembled WGS sequence"/>
</dbReference>
<dbReference type="EMBL" id="BAAAUD010000011">
    <property type="protein sequence ID" value="GAA2926307.1"/>
    <property type="molecule type" value="Genomic_DNA"/>
</dbReference>
<accession>A0ABP6J9M0</accession>
<evidence type="ECO:0000313" key="5">
    <source>
        <dbReference type="EMBL" id="GAA2926307.1"/>
    </source>
</evidence>
<dbReference type="SUPFAM" id="SSF48008">
    <property type="entry name" value="GntR ligand-binding domain-like"/>
    <property type="match status" value="1"/>
</dbReference>
<evidence type="ECO:0000256" key="3">
    <source>
        <dbReference type="ARBA" id="ARBA00023163"/>
    </source>
</evidence>
<evidence type="ECO:0000256" key="1">
    <source>
        <dbReference type="ARBA" id="ARBA00023015"/>
    </source>
</evidence>
<keyword evidence="2" id="KW-0238">DNA-binding</keyword>
<name>A0ABP6J9M0_9ACTN</name>
<gene>
    <name evidence="5" type="ORF">GCM10010446_08330</name>
</gene>
<dbReference type="InterPro" id="IPR008920">
    <property type="entry name" value="TF_FadR/GntR_C"/>
</dbReference>
<keyword evidence="3" id="KW-0804">Transcription</keyword>
<organism evidence="5 6">
    <name type="scientific">Streptomyces enissocaesilis</name>
    <dbReference type="NCBI Taxonomy" id="332589"/>
    <lineage>
        <taxon>Bacteria</taxon>
        <taxon>Bacillati</taxon>
        <taxon>Actinomycetota</taxon>
        <taxon>Actinomycetes</taxon>
        <taxon>Kitasatosporales</taxon>
        <taxon>Streptomycetaceae</taxon>
        <taxon>Streptomyces</taxon>
        <taxon>Streptomyces rochei group</taxon>
    </lineage>
</organism>
<feature type="compositionally biased region" description="Low complexity" evidence="4">
    <location>
        <begin position="8"/>
        <end position="19"/>
    </location>
</feature>
<protein>
    <recommendedName>
        <fullName evidence="7">GntR C-terminal domain-containing protein</fullName>
    </recommendedName>
</protein>